<proteinExistence type="predicted"/>
<dbReference type="Proteomes" id="UP000095283">
    <property type="component" value="Unplaced"/>
</dbReference>
<evidence type="ECO:0000313" key="1">
    <source>
        <dbReference type="Proteomes" id="UP000095283"/>
    </source>
</evidence>
<accession>A0A1I7XPE4</accession>
<name>A0A1I7XPE4_HETBA</name>
<keyword evidence="1" id="KW-1185">Reference proteome</keyword>
<organism evidence="1 2">
    <name type="scientific">Heterorhabditis bacteriophora</name>
    <name type="common">Entomopathogenic nematode worm</name>
    <dbReference type="NCBI Taxonomy" id="37862"/>
    <lineage>
        <taxon>Eukaryota</taxon>
        <taxon>Metazoa</taxon>
        <taxon>Ecdysozoa</taxon>
        <taxon>Nematoda</taxon>
        <taxon>Chromadorea</taxon>
        <taxon>Rhabditida</taxon>
        <taxon>Rhabditina</taxon>
        <taxon>Rhabditomorpha</taxon>
        <taxon>Strongyloidea</taxon>
        <taxon>Heterorhabditidae</taxon>
        <taxon>Heterorhabditis</taxon>
    </lineage>
</organism>
<dbReference type="WBParaSite" id="Hba_19611">
    <property type="protein sequence ID" value="Hba_19611"/>
    <property type="gene ID" value="Hba_19611"/>
</dbReference>
<reference evidence="2" key="1">
    <citation type="submission" date="2016-11" db="UniProtKB">
        <authorList>
            <consortium name="WormBaseParasite"/>
        </authorList>
    </citation>
    <scope>IDENTIFICATION</scope>
</reference>
<sequence length="60" mass="6445">MKNIGKAPSVDSNVSYGLSANGNVKSSANDETSCSYFGYGGRDLEAGYEGLQRKEVQEHQ</sequence>
<dbReference type="AlphaFoldDB" id="A0A1I7XPE4"/>
<evidence type="ECO:0000313" key="2">
    <source>
        <dbReference type="WBParaSite" id="Hba_19611"/>
    </source>
</evidence>
<protein>
    <submittedName>
        <fullName evidence="2">Ovule protein</fullName>
    </submittedName>
</protein>